<evidence type="ECO:0000313" key="2">
    <source>
        <dbReference type="EMBL" id="RPA73694.1"/>
    </source>
</evidence>
<gene>
    <name evidence="2" type="ORF">BJ508DRAFT_313563</name>
</gene>
<dbReference type="EMBL" id="ML119813">
    <property type="protein sequence ID" value="RPA73694.1"/>
    <property type="molecule type" value="Genomic_DNA"/>
</dbReference>
<keyword evidence="3" id="KW-1185">Reference proteome</keyword>
<dbReference type="AlphaFoldDB" id="A0A3N4HVL2"/>
<evidence type="ECO:0000256" key="1">
    <source>
        <dbReference type="SAM" id="Coils"/>
    </source>
</evidence>
<reference evidence="2 3" key="1">
    <citation type="journal article" date="2018" name="Nat. Ecol. Evol.">
        <title>Pezizomycetes genomes reveal the molecular basis of ectomycorrhizal truffle lifestyle.</title>
        <authorList>
            <person name="Murat C."/>
            <person name="Payen T."/>
            <person name="Noel B."/>
            <person name="Kuo A."/>
            <person name="Morin E."/>
            <person name="Chen J."/>
            <person name="Kohler A."/>
            <person name="Krizsan K."/>
            <person name="Balestrini R."/>
            <person name="Da Silva C."/>
            <person name="Montanini B."/>
            <person name="Hainaut M."/>
            <person name="Levati E."/>
            <person name="Barry K.W."/>
            <person name="Belfiori B."/>
            <person name="Cichocki N."/>
            <person name="Clum A."/>
            <person name="Dockter R.B."/>
            <person name="Fauchery L."/>
            <person name="Guy J."/>
            <person name="Iotti M."/>
            <person name="Le Tacon F."/>
            <person name="Lindquist E.A."/>
            <person name="Lipzen A."/>
            <person name="Malagnac F."/>
            <person name="Mello A."/>
            <person name="Molinier V."/>
            <person name="Miyauchi S."/>
            <person name="Poulain J."/>
            <person name="Riccioni C."/>
            <person name="Rubini A."/>
            <person name="Sitrit Y."/>
            <person name="Splivallo R."/>
            <person name="Traeger S."/>
            <person name="Wang M."/>
            <person name="Zifcakova L."/>
            <person name="Wipf D."/>
            <person name="Zambonelli A."/>
            <person name="Paolocci F."/>
            <person name="Nowrousian M."/>
            <person name="Ottonello S."/>
            <person name="Baldrian P."/>
            <person name="Spatafora J.W."/>
            <person name="Henrissat B."/>
            <person name="Nagy L.G."/>
            <person name="Aury J.M."/>
            <person name="Wincker P."/>
            <person name="Grigoriev I.V."/>
            <person name="Bonfante P."/>
            <person name="Martin F.M."/>
        </authorList>
    </citation>
    <scope>NUCLEOTIDE SEQUENCE [LARGE SCALE GENOMIC DNA]</scope>
    <source>
        <strain evidence="2 3">RN42</strain>
    </source>
</reference>
<accession>A0A3N4HVL2</accession>
<protein>
    <submittedName>
        <fullName evidence="2">Uncharacterized protein</fullName>
    </submittedName>
</protein>
<organism evidence="2 3">
    <name type="scientific">Ascobolus immersus RN42</name>
    <dbReference type="NCBI Taxonomy" id="1160509"/>
    <lineage>
        <taxon>Eukaryota</taxon>
        <taxon>Fungi</taxon>
        <taxon>Dikarya</taxon>
        <taxon>Ascomycota</taxon>
        <taxon>Pezizomycotina</taxon>
        <taxon>Pezizomycetes</taxon>
        <taxon>Pezizales</taxon>
        <taxon>Ascobolaceae</taxon>
        <taxon>Ascobolus</taxon>
    </lineage>
</organism>
<sequence length="159" mass="18598">MQMPNPATRRSTSRLSLRTRIQRIRDKRSALLTRLARVNEYGRIQHQLWTLPTDPPSGKPTPFEPAVFHFSEFEGKPVTEELVEDLELEVEYFQAGLQEERERLAEIERFIASMRKAEAEGREIVTVDEIAEEARMSEDFKRKLLIGMYKHKLEENGLL</sequence>
<feature type="coiled-coil region" evidence="1">
    <location>
        <begin position="83"/>
        <end position="117"/>
    </location>
</feature>
<evidence type="ECO:0000313" key="3">
    <source>
        <dbReference type="Proteomes" id="UP000275078"/>
    </source>
</evidence>
<keyword evidence="1" id="KW-0175">Coiled coil</keyword>
<proteinExistence type="predicted"/>
<dbReference type="Proteomes" id="UP000275078">
    <property type="component" value="Unassembled WGS sequence"/>
</dbReference>
<name>A0A3N4HVL2_ASCIM</name>